<dbReference type="EMBL" id="JAUNZN010000002">
    <property type="protein sequence ID" value="KAK4827338.1"/>
    <property type="molecule type" value="Genomic_DNA"/>
</dbReference>
<feature type="region of interest" description="Disordered" evidence="1">
    <location>
        <begin position="57"/>
        <end position="134"/>
    </location>
</feature>
<dbReference type="AlphaFoldDB" id="A0AAN7NGN0"/>
<feature type="region of interest" description="Disordered" evidence="1">
    <location>
        <begin position="290"/>
        <end position="320"/>
    </location>
</feature>
<proteinExistence type="predicted"/>
<accession>A0AAN7NGN0</accession>
<evidence type="ECO:0000256" key="1">
    <source>
        <dbReference type="SAM" id="MobiDB-lite"/>
    </source>
</evidence>
<feature type="compositionally biased region" description="Low complexity" evidence="1">
    <location>
        <begin position="105"/>
        <end position="115"/>
    </location>
</feature>
<organism evidence="2 3">
    <name type="scientific">Mycteria americana</name>
    <name type="common">Wood stork</name>
    <dbReference type="NCBI Taxonomy" id="33587"/>
    <lineage>
        <taxon>Eukaryota</taxon>
        <taxon>Metazoa</taxon>
        <taxon>Chordata</taxon>
        <taxon>Craniata</taxon>
        <taxon>Vertebrata</taxon>
        <taxon>Euteleostomi</taxon>
        <taxon>Archelosauria</taxon>
        <taxon>Archosauria</taxon>
        <taxon>Dinosauria</taxon>
        <taxon>Saurischia</taxon>
        <taxon>Theropoda</taxon>
        <taxon>Coelurosauria</taxon>
        <taxon>Aves</taxon>
        <taxon>Neognathae</taxon>
        <taxon>Neoaves</taxon>
        <taxon>Aequornithes</taxon>
        <taxon>Ciconiiformes</taxon>
        <taxon>Ciconiidae</taxon>
        <taxon>Mycteria</taxon>
    </lineage>
</organism>
<comment type="caution">
    <text evidence="2">The sequence shown here is derived from an EMBL/GenBank/DDBJ whole genome shotgun (WGS) entry which is preliminary data.</text>
</comment>
<dbReference type="Proteomes" id="UP001333110">
    <property type="component" value="Unassembled WGS sequence"/>
</dbReference>
<gene>
    <name evidence="2" type="ORF">QYF61_016785</name>
</gene>
<sequence length="320" mass="35641">MVGLDDLKACLESKGNKSHSGLMMFFFTCHVMNYEAKRENPKNKLLSTTAKRWLTGLAPGWRETSPQRSARSRSQPRGRAVGPPAEHGALPTAATRGLPPPTPRPRQQQRPPQEALKGKRGKVTFAAQQQSNSVQYESRLIEEAEIPQTTCHHVCRCNEDRRGTNCATGAHQRGRRDGELSLSTNTEGPEAAALHVQEQPELLKQQLIGKVAFSATQKQHPREDGAASIQIYLSLPRLLFPQAIRRKRVKIRKIISVKNGANLPSERLITFWLSTYLQKEKIEKFQRGSSLEAKAAHLPRPQREGAGRRQPSGSAMPSLC</sequence>
<evidence type="ECO:0000313" key="3">
    <source>
        <dbReference type="Proteomes" id="UP001333110"/>
    </source>
</evidence>
<name>A0AAN7NGN0_MYCAM</name>
<protein>
    <submittedName>
        <fullName evidence="2">Uncharacterized protein</fullName>
    </submittedName>
</protein>
<feature type="compositionally biased region" description="Polar residues" evidence="1">
    <location>
        <begin position="311"/>
        <end position="320"/>
    </location>
</feature>
<keyword evidence="3" id="KW-1185">Reference proteome</keyword>
<evidence type="ECO:0000313" key="2">
    <source>
        <dbReference type="EMBL" id="KAK4827338.1"/>
    </source>
</evidence>
<reference evidence="2 3" key="1">
    <citation type="journal article" date="2023" name="J. Hered.">
        <title>Chromosome-level genome of the wood stork (Mycteria americana) provides insight into avian chromosome evolution.</title>
        <authorList>
            <person name="Flamio R. Jr."/>
            <person name="Ramstad K.M."/>
        </authorList>
    </citation>
    <scope>NUCLEOTIDE SEQUENCE [LARGE SCALE GENOMIC DNA]</scope>
    <source>
        <strain evidence="2">JAX WOST 10</strain>
    </source>
</reference>